<dbReference type="AlphaFoldDB" id="A0A0L8FXY6"/>
<accession>A0A0L8FXY6</accession>
<name>A0A0L8FXY6_OCTBM</name>
<evidence type="ECO:0000313" key="1">
    <source>
        <dbReference type="EMBL" id="KOF69205.1"/>
    </source>
</evidence>
<protein>
    <submittedName>
        <fullName evidence="1">Uncharacterized protein</fullName>
    </submittedName>
</protein>
<sequence>MEKTNSLQSSKVLLVKSNSSGNILDYFCGTNSKANLCTPNFFFSSWLFSIVYEVS</sequence>
<dbReference type="EMBL" id="KQ425633">
    <property type="protein sequence ID" value="KOF69205.1"/>
    <property type="molecule type" value="Genomic_DNA"/>
</dbReference>
<gene>
    <name evidence="1" type="ORF">OCBIM_22005502mg</name>
</gene>
<organism evidence="1">
    <name type="scientific">Octopus bimaculoides</name>
    <name type="common">California two-spotted octopus</name>
    <dbReference type="NCBI Taxonomy" id="37653"/>
    <lineage>
        <taxon>Eukaryota</taxon>
        <taxon>Metazoa</taxon>
        <taxon>Spiralia</taxon>
        <taxon>Lophotrochozoa</taxon>
        <taxon>Mollusca</taxon>
        <taxon>Cephalopoda</taxon>
        <taxon>Coleoidea</taxon>
        <taxon>Octopodiformes</taxon>
        <taxon>Octopoda</taxon>
        <taxon>Incirrata</taxon>
        <taxon>Octopodidae</taxon>
        <taxon>Octopus</taxon>
    </lineage>
</organism>
<reference evidence="1" key="1">
    <citation type="submission" date="2015-07" db="EMBL/GenBank/DDBJ databases">
        <title>MeaNS - Measles Nucleotide Surveillance Program.</title>
        <authorList>
            <person name="Tran T."/>
            <person name="Druce J."/>
        </authorList>
    </citation>
    <scope>NUCLEOTIDE SEQUENCE</scope>
    <source>
        <strain evidence="1">UCB-OBI-ISO-001</strain>
        <tissue evidence="1">Gonad</tissue>
    </source>
</reference>
<proteinExistence type="predicted"/>